<evidence type="ECO:0000313" key="15">
    <source>
        <dbReference type="EMBL" id="GER02738.1"/>
    </source>
</evidence>
<evidence type="ECO:0000259" key="14">
    <source>
        <dbReference type="Pfam" id="PF07715"/>
    </source>
</evidence>
<evidence type="ECO:0000256" key="3">
    <source>
        <dbReference type="ARBA" id="ARBA00022452"/>
    </source>
</evidence>
<evidence type="ECO:0000256" key="9">
    <source>
        <dbReference type="ARBA" id="ARBA00023237"/>
    </source>
</evidence>
<dbReference type="Gene3D" id="2.170.130.10">
    <property type="entry name" value="TonB-dependent receptor, plug domain"/>
    <property type="match status" value="1"/>
</dbReference>
<evidence type="ECO:0000256" key="6">
    <source>
        <dbReference type="ARBA" id="ARBA00023077"/>
    </source>
</evidence>
<dbReference type="Pfam" id="PF00593">
    <property type="entry name" value="TonB_dep_Rec_b-barrel"/>
    <property type="match status" value="1"/>
</dbReference>
<keyword evidence="6 11" id="KW-0798">TonB box</keyword>
<dbReference type="InterPro" id="IPR036942">
    <property type="entry name" value="Beta-barrel_TonB_sf"/>
</dbReference>
<evidence type="ECO:0000256" key="8">
    <source>
        <dbReference type="ARBA" id="ARBA00023170"/>
    </source>
</evidence>
<evidence type="ECO:0000256" key="1">
    <source>
        <dbReference type="ARBA" id="ARBA00004571"/>
    </source>
</evidence>
<keyword evidence="5" id="KW-0732">Signal</keyword>
<keyword evidence="8 15" id="KW-0675">Receptor</keyword>
<evidence type="ECO:0000256" key="4">
    <source>
        <dbReference type="ARBA" id="ARBA00022692"/>
    </source>
</evidence>
<keyword evidence="9 10" id="KW-0998">Cell outer membrane</keyword>
<dbReference type="PROSITE" id="PS52016">
    <property type="entry name" value="TONB_DEPENDENT_REC_3"/>
    <property type="match status" value="1"/>
</dbReference>
<feature type="domain" description="TonB-dependent receptor plug" evidence="14">
    <location>
        <begin position="52"/>
        <end position="159"/>
    </location>
</feature>
<keyword evidence="4 10" id="KW-0812">Transmembrane</keyword>
<evidence type="ECO:0000256" key="12">
    <source>
        <dbReference type="SAM" id="MobiDB-lite"/>
    </source>
</evidence>
<feature type="region of interest" description="Disordered" evidence="12">
    <location>
        <begin position="1"/>
        <end position="23"/>
    </location>
</feature>
<dbReference type="GO" id="GO:0044718">
    <property type="term" value="P:siderophore transmembrane transport"/>
    <property type="evidence" value="ECO:0007669"/>
    <property type="project" value="TreeGrafter"/>
</dbReference>
<protein>
    <submittedName>
        <fullName evidence="15">TonB-dependent receptor</fullName>
    </submittedName>
</protein>
<proteinExistence type="inferred from homology"/>
<comment type="caution">
    <text evidence="15">The sequence shown here is derived from an EMBL/GenBank/DDBJ whole genome shotgun (WGS) entry which is preliminary data.</text>
</comment>
<dbReference type="PANTHER" id="PTHR30069:SF29">
    <property type="entry name" value="HEMOGLOBIN AND HEMOGLOBIN-HAPTOGLOBIN-BINDING PROTEIN 1-RELATED"/>
    <property type="match status" value="1"/>
</dbReference>
<gene>
    <name evidence="15" type="ORF">JCM17846_04200</name>
</gene>
<dbReference type="GO" id="GO:0015344">
    <property type="term" value="F:siderophore uptake transmembrane transporter activity"/>
    <property type="evidence" value="ECO:0007669"/>
    <property type="project" value="TreeGrafter"/>
</dbReference>
<name>A0A5A7N3N4_9PROT</name>
<evidence type="ECO:0000313" key="16">
    <source>
        <dbReference type="Proteomes" id="UP000324996"/>
    </source>
</evidence>
<keyword evidence="2 10" id="KW-0813">Transport</keyword>
<dbReference type="InterPro" id="IPR000531">
    <property type="entry name" value="Beta-barrel_TonB"/>
</dbReference>
<evidence type="ECO:0000256" key="7">
    <source>
        <dbReference type="ARBA" id="ARBA00023136"/>
    </source>
</evidence>
<comment type="similarity">
    <text evidence="10 11">Belongs to the TonB-dependent receptor family.</text>
</comment>
<evidence type="ECO:0000256" key="2">
    <source>
        <dbReference type="ARBA" id="ARBA00022448"/>
    </source>
</evidence>
<dbReference type="InterPro" id="IPR039426">
    <property type="entry name" value="TonB-dep_rcpt-like"/>
</dbReference>
<dbReference type="Pfam" id="PF07715">
    <property type="entry name" value="Plug"/>
    <property type="match status" value="1"/>
</dbReference>
<sequence>MARAETETSSLTDAAGEDDKSRSIVEEIIVTGGRSGSMTAPSLEEARRAMARIPGSVDLVAEESFDNQYVEHLGDMLRMTPGVVAQERYSEEIRLSIRGSGLSLNNHLRGVELLLDGTPINFGDGFGDFQEIDSRLVRYLEVFKGGNGLKYGSATLGGAINIVTPTGRTARSANSLTLEGGSFETARLTGTLARAGENYDVFVGASGVHSNQFRDHSTQVTGRFTTNVGIKLSEGVETRFYLIANHINQEIPGSRTAEESLTNRKGAVPNNIANDWARDIRSLRLINKTSVQIGAAGQLDFGAWGTLRDLDHPIFVFIDDETTDVGLFGRYSDSRLFGGLRHDLSMGMTVRRSNTDDDWFVNLAGKRGPQIQSTERKAGHLQAYVADQIYLTPSIALDLGVQAFVTTRDFTDNFVANNDDKITYSAVNPKIGVLWDVMESGQIWANVTRSAEPPSFSELIQSPILRFVPLEKQTGWTGEIGSRGALGAVAWDLTFFRAWLKNEMLKFAVDGNIPANTFNADDTVHQGIEAGLHWTALSGLFAREASRIIIEGAYTFSDFFFDDDAQFGDNQLPVTARHLFNGEIRLEEPDRYHIALSLEWAPKAPFVDFANSLRASDYAVFGVKGGVTLRPGLEFYADIQNITDKRYLATFSTVIDAQAPGTALNVFTPGDGIGVFAGIKARF</sequence>
<dbReference type="Gene3D" id="2.40.170.20">
    <property type="entry name" value="TonB-dependent receptor, beta-barrel domain"/>
    <property type="match status" value="1"/>
</dbReference>
<evidence type="ECO:0000256" key="5">
    <source>
        <dbReference type="ARBA" id="ARBA00022729"/>
    </source>
</evidence>
<dbReference type="InterPro" id="IPR037066">
    <property type="entry name" value="Plug_dom_sf"/>
</dbReference>
<reference evidence="15 16" key="1">
    <citation type="submission" date="2019-09" db="EMBL/GenBank/DDBJ databases">
        <title>NBRP : Genome information of microbial organism related human and environment.</title>
        <authorList>
            <person name="Hattori M."/>
            <person name="Oshima K."/>
            <person name="Inaba H."/>
            <person name="Suda W."/>
            <person name="Sakamoto M."/>
            <person name="Iino T."/>
            <person name="Kitahara M."/>
            <person name="Oshida Y."/>
            <person name="Iida T."/>
            <person name="Kudo T."/>
            <person name="Itoh T."/>
            <person name="Ohkuma M."/>
        </authorList>
    </citation>
    <scope>NUCLEOTIDE SEQUENCE [LARGE SCALE GENOMIC DNA]</scope>
    <source>
        <strain evidence="15 16">Q-1</strain>
    </source>
</reference>
<evidence type="ECO:0000256" key="11">
    <source>
        <dbReference type="RuleBase" id="RU003357"/>
    </source>
</evidence>
<dbReference type="GO" id="GO:0009279">
    <property type="term" value="C:cell outer membrane"/>
    <property type="evidence" value="ECO:0007669"/>
    <property type="project" value="UniProtKB-SubCell"/>
</dbReference>
<dbReference type="AlphaFoldDB" id="A0A5A7N3N4"/>
<keyword evidence="16" id="KW-1185">Reference proteome</keyword>
<dbReference type="InterPro" id="IPR012910">
    <property type="entry name" value="Plug_dom"/>
</dbReference>
<dbReference type="EMBL" id="BKCN01000001">
    <property type="protein sequence ID" value="GER02738.1"/>
    <property type="molecule type" value="Genomic_DNA"/>
</dbReference>
<dbReference type="Proteomes" id="UP000324996">
    <property type="component" value="Unassembled WGS sequence"/>
</dbReference>
<keyword evidence="7 10" id="KW-0472">Membrane</keyword>
<accession>A0A5A7N3N4</accession>
<keyword evidence="3 10" id="KW-1134">Transmembrane beta strand</keyword>
<dbReference type="PANTHER" id="PTHR30069">
    <property type="entry name" value="TONB-DEPENDENT OUTER MEMBRANE RECEPTOR"/>
    <property type="match status" value="1"/>
</dbReference>
<evidence type="ECO:0000256" key="10">
    <source>
        <dbReference type="PROSITE-ProRule" id="PRU01360"/>
    </source>
</evidence>
<feature type="domain" description="TonB-dependent receptor-like beta-barrel" evidence="13">
    <location>
        <begin position="302"/>
        <end position="642"/>
    </location>
</feature>
<dbReference type="SUPFAM" id="SSF56935">
    <property type="entry name" value="Porins"/>
    <property type="match status" value="1"/>
</dbReference>
<evidence type="ECO:0000259" key="13">
    <source>
        <dbReference type="Pfam" id="PF00593"/>
    </source>
</evidence>
<comment type="subcellular location">
    <subcellularLocation>
        <location evidence="1 10">Cell outer membrane</location>
        <topology evidence="1 10">Multi-pass membrane protein</topology>
    </subcellularLocation>
</comment>
<organism evidence="15 16">
    <name type="scientific">Iodidimonas nitroreducens</name>
    <dbReference type="NCBI Taxonomy" id="1236968"/>
    <lineage>
        <taxon>Bacteria</taxon>
        <taxon>Pseudomonadati</taxon>
        <taxon>Pseudomonadota</taxon>
        <taxon>Alphaproteobacteria</taxon>
        <taxon>Iodidimonadales</taxon>
        <taxon>Iodidimonadaceae</taxon>
        <taxon>Iodidimonas</taxon>
    </lineage>
</organism>